<feature type="signal peptide" evidence="1">
    <location>
        <begin position="1"/>
        <end position="19"/>
    </location>
</feature>
<evidence type="ECO:0000313" key="4">
    <source>
        <dbReference type="Proteomes" id="UP000216063"/>
    </source>
</evidence>
<dbReference type="Proteomes" id="UP000216063">
    <property type="component" value="Unassembled WGS sequence"/>
</dbReference>
<keyword evidence="1" id="KW-0732">Signal</keyword>
<organism evidence="3 4">
    <name type="scientific">Mycolicibacterium sphagni</name>
    <dbReference type="NCBI Taxonomy" id="1786"/>
    <lineage>
        <taxon>Bacteria</taxon>
        <taxon>Bacillati</taxon>
        <taxon>Actinomycetota</taxon>
        <taxon>Actinomycetes</taxon>
        <taxon>Mycobacteriales</taxon>
        <taxon>Mycobacteriaceae</taxon>
        <taxon>Mycolicibacterium</taxon>
    </lineage>
</organism>
<comment type="caution">
    <text evidence="3">The sequence shown here is derived from an EMBL/GenBank/DDBJ whole genome shotgun (WGS) entry which is preliminary data.</text>
</comment>
<dbReference type="GO" id="GO:0016788">
    <property type="term" value="F:hydrolase activity, acting on ester bonds"/>
    <property type="evidence" value="ECO:0007669"/>
    <property type="project" value="InterPro"/>
</dbReference>
<evidence type="ECO:0000256" key="1">
    <source>
        <dbReference type="SAM" id="SignalP"/>
    </source>
</evidence>
<evidence type="ECO:0000313" key="3">
    <source>
        <dbReference type="EMBL" id="OYN80021.1"/>
    </source>
</evidence>
<dbReference type="AlphaFoldDB" id="A0A255DMW6"/>
<dbReference type="SUPFAM" id="SSF53474">
    <property type="entry name" value="alpha/beta-Hydrolases"/>
    <property type="match status" value="1"/>
</dbReference>
<protein>
    <recommendedName>
        <fullName evidence="2">GPI inositol-deacylase PGAP1-like alpha/beta domain-containing protein</fullName>
    </recommendedName>
</protein>
<dbReference type="PROSITE" id="PS51257">
    <property type="entry name" value="PROKAR_LIPOPROTEIN"/>
    <property type="match status" value="1"/>
</dbReference>
<gene>
    <name evidence="3" type="ORF">CG716_10415</name>
</gene>
<reference evidence="3 4" key="1">
    <citation type="submission" date="2017-07" db="EMBL/GenBank/DDBJ databases">
        <title>The new phylogeny of genus Mycobacterium.</title>
        <authorList>
            <person name="Tortoli E."/>
            <person name="Trovato A."/>
            <person name="Cirillo D.M."/>
        </authorList>
    </citation>
    <scope>NUCLEOTIDE SEQUENCE [LARGE SCALE GENOMIC DNA]</scope>
    <source>
        <strain evidence="3 4">ATCC 33027</strain>
    </source>
</reference>
<feature type="chain" id="PRO_5039596589" description="GPI inositol-deacylase PGAP1-like alpha/beta domain-containing protein" evidence="1">
    <location>
        <begin position="20"/>
        <end position="342"/>
    </location>
</feature>
<name>A0A255DMW6_9MYCO</name>
<dbReference type="InterPro" id="IPR029058">
    <property type="entry name" value="AB_hydrolase_fold"/>
</dbReference>
<dbReference type="Pfam" id="PF07819">
    <property type="entry name" value="PGAP1"/>
    <property type="match status" value="1"/>
</dbReference>
<dbReference type="EMBL" id="NOZR01000007">
    <property type="protein sequence ID" value="OYN80021.1"/>
    <property type="molecule type" value="Genomic_DNA"/>
</dbReference>
<feature type="domain" description="GPI inositol-deacylase PGAP1-like alpha/beta" evidence="2">
    <location>
        <begin position="129"/>
        <end position="181"/>
    </location>
</feature>
<accession>A0A255DMW6</accession>
<dbReference type="Gene3D" id="3.40.50.1820">
    <property type="entry name" value="alpha/beta hydrolase"/>
    <property type="match status" value="1"/>
</dbReference>
<dbReference type="InterPro" id="IPR012908">
    <property type="entry name" value="PGAP1-ab_dom-like"/>
</dbReference>
<proteinExistence type="predicted"/>
<sequence>MPRSLALLAAIMLAGCSHTDTQPRPASRAVVLVSGLASTAPYTAPDAACAIGLPAGTDHTPLREHLVRKGYSVFTAPAMAGPGQVRDTNGYGAFASCPSPLPAAVTVDSTGSIDLAGEHLARFIDWLHTEKKIDEVDLVGHSMGGLYSRAAIRTLRATGSPVLVRSLTTIGTPWQGSYLANYAEGSIALSACQGDPFCESQMKGYARDIAAVHLSGSARELAQPYLTGAKGWNTFQAGVLDDIPVTLIGGNRYTHPDPADAAVWPNDGVVELRSALARDVDDSVLPHRRCRIVDDTHSDYVSMITNLKRDTALTWDPRVLDAVTAAIDGAPKALDGPNRDGC</sequence>
<dbReference type="OrthoDB" id="8871309at2"/>
<keyword evidence="4" id="KW-1185">Reference proteome</keyword>
<evidence type="ECO:0000259" key="2">
    <source>
        <dbReference type="Pfam" id="PF07819"/>
    </source>
</evidence>